<dbReference type="InterPro" id="IPR001753">
    <property type="entry name" value="Enoyl-CoA_hydra/iso"/>
</dbReference>
<dbReference type="PANTHER" id="PTHR43684:SF1">
    <property type="entry name" value="ENOYL-COA DELTA ISOMERASE 2"/>
    <property type="match status" value="1"/>
</dbReference>
<dbReference type="InterPro" id="IPR014748">
    <property type="entry name" value="Enoyl-CoA_hydra_C"/>
</dbReference>
<comment type="subcellular location">
    <subcellularLocation>
        <location evidence="1">Peroxisome</location>
    </subcellularLocation>
</comment>
<dbReference type="GO" id="GO:0004165">
    <property type="term" value="F:delta(3)-delta(2)-enoyl-CoA isomerase activity"/>
    <property type="evidence" value="ECO:0007669"/>
    <property type="project" value="UniProtKB-ARBA"/>
</dbReference>
<evidence type="ECO:0000313" key="5">
    <source>
        <dbReference type="EMBL" id="BBD99744.1"/>
    </source>
</evidence>
<dbReference type="AlphaFoldDB" id="A0A494W599"/>
<dbReference type="Gene3D" id="1.10.12.10">
    <property type="entry name" value="Lyase 2-enoyl-coa Hydratase, Chain A, domain 2"/>
    <property type="match status" value="1"/>
</dbReference>
<dbReference type="PANTHER" id="PTHR43684">
    <property type="match status" value="1"/>
</dbReference>
<evidence type="ECO:0000256" key="3">
    <source>
        <dbReference type="ARBA" id="ARBA00023140"/>
    </source>
</evidence>
<sequence>MNDTASPVHFAVADGIARVTLNRPEAGNAIDMPMARALVDVATRCQTDAAIRCVLLTGAGRLFCAGGDVGSFRAAGGNVEALLLELAGTLHGAVARFARMAKPLVTLVNGPAAGAGLSLAIAGDVVLCAESAHFTAAYGAIGLTPDGGMSWLLPRLVGLRKAQEMILTNRRVKAEEAERIGLVTRTVEDDALAAEGEAMAATLARAATGAVGAARALLRDSFQTGLETQLESEAGAISRAGASAEGREGLAAYFARRPPDFPMA</sequence>
<dbReference type="Proteomes" id="UP000279959">
    <property type="component" value="Chromosome"/>
</dbReference>
<accession>A0A494W599</accession>
<evidence type="ECO:0000313" key="6">
    <source>
        <dbReference type="Proteomes" id="UP000279959"/>
    </source>
</evidence>
<dbReference type="SUPFAM" id="SSF52096">
    <property type="entry name" value="ClpP/crotonase"/>
    <property type="match status" value="1"/>
</dbReference>
<gene>
    <name evidence="5" type="ORF">SAMIE_1032450</name>
</gene>
<evidence type="ECO:0000256" key="4">
    <source>
        <dbReference type="ARBA" id="ARBA00023235"/>
    </source>
</evidence>
<evidence type="ECO:0000256" key="2">
    <source>
        <dbReference type="ARBA" id="ARBA00005254"/>
    </source>
</evidence>
<dbReference type="KEGG" id="sami:SAMIE_1032450"/>
<dbReference type="Pfam" id="PF00378">
    <property type="entry name" value="ECH_1"/>
    <property type="match status" value="1"/>
</dbReference>
<evidence type="ECO:0000256" key="1">
    <source>
        <dbReference type="ARBA" id="ARBA00004275"/>
    </source>
</evidence>
<name>A0A494W599_9SPHN</name>
<keyword evidence="4" id="KW-0413">Isomerase</keyword>
<dbReference type="InterPro" id="IPR051053">
    <property type="entry name" value="ECH/Chromodomain_protein"/>
</dbReference>
<reference evidence="5 6" key="1">
    <citation type="submission" date="2018-05" db="EMBL/GenBank/DDBJ databases">
        <title>Complete Genome Sequence of the Nonylphenol-Degrading Bacterium Sphingobium amiense DSM 16289T.</title>
        <authorList>
            <person name="Ootsuka M."/>
            <person name="Nishizawa T."/>
            <person name="Ohta H."/>
        </authorList>
    </citation>
    <scope>NUCLEOTIDE SEQUENCE [LARGE SCALE GENOMIC DNA]</scope>
    <source>
        <strain evidence="5 6">DSM 16289</strain>
    </source>
</reference>
<protein>
    <submittedName>
        <fullName evidence="5">Enoyl-CoA hydratase</fullName>
    </submittedName>
</protein>
<dbReference type="RefSeq" id="WP_066695768.1">
    <property type="nucleotide sequence ID" value="NZ_AP018664.1"/>
</dbReference>
<comment type="similarity">
    <text evidence="2">Belongs to the enoyl-CoA hydratase/isomerase family.</text>
</comment>
<dbReference type="InterPro" id="IPR029045">
    <property type="entry name" value="ClpP/crotonase-like_dom_sf"/>
</dbReference>
<dbReference type="Gene3D" id="3.90.226.10">
    <property type="entry name" value="2-enoyl-CoA Hydratase, Chain A, domain 1"/>
    <property type="match status" value="1"/>
</dbReference>
<keyword evidence="6" id="KW-1185">Reference proteome</keyword>
<organism evidence="5 6">
    <name type="scientific">Sphingobium amiense</name>
    <dbReference type="NCBI Taxonomy" id="135719"/>
    <lineage>
        <taxon>Bacteria</taxon>
        <taxon>Pseudomonadati</taxon>
        <taxon>Pseudomonadota</taxon>
        <taxon>Alphaproteobacteria</taxon>
        <taxon>Sphingomonadales</taxon>
        <taxon>Sphingomonadaceae</taxon>
        <taxon>Sphingobium</taxon>
    </lineage>
</organism>
<dbReference type="CDD" id="cd06558">
    <property type="entry name" value="crotonase-like"/>
    <property type="match status" value="1"/>
</dbReference>
<keyword evidence="3" id="KW-0576">Peroxisome</keyword>
<dbReference type="EMBL" id="AP018664">
    <property type="protein sequence ID" value="BBD99744.1"/>
    <property type="molecule type" value="Genomic_DNA"/>
</dbReference>
<proteinExistence type="inferred from homology"/>